<protein>
    <submittedName>
        <fullName evidence="2">Uncharacterized protein</fullName>
    </submittedName>
</protein>
<feature type="transmembrane region" description="Helical" evidence="1">
    <location>
        <begin position="7"/>
        <end position="26"/>
    </location>
</feature>
<proteinExistence type="predicted"/>
<sequence>MQTVIKLFIFAAIYVIGIVNLAKTNTVWTGDLSYRLIHLLLFITSVLALISRMRPKAGQNPHPLYPVARWCFIIVCLFYALTYLSAIFITDLPLLLK</sequence>
<feature type="transmembrane region" description="Helical" evidence="1">
    <location>
        <begin position="32"/>
        <end position="50"/>
    </location>
</feature>
<evidence type="ECO:0000313" key="3">
    <source>
        <dbReference type="Proteomes" id="UP000620874"/>
    </source>
</evidence>
<keyword evidence="1" id="KW-0472">Membrane</keyword>
<dbReference type="RefSeq" id="WP_022039441.1">
    <property type="nucleotide sequence ID" value="NZ_JACSPP010000019.1"/>
</dbReference>
<keyword evidence="1" id="KW-1133">Transmembrane helix</keyword>
<organism evidence="2 3">
    <name type="scientific">Phocaeicola intestinalis</name>
    <dbReference type="NCBI Taxonomy" id="2762212"/>
    <lineage>
        <taxon>Bacteria</taxon>
        <taxon>Pseudomonadati</taxon>
        <taxon>Bacteroidota</taxon>
        <taxon>Bacteroidia</taxon>
        <taxon>Bacteroidales</taxon>
        <taxon>Bacteroidaceae</taxon>
        <taxon>Phocaeicola</taxon>
    </lineage>
</organism>
<accession>A0ABR8Y899</accession>
<gene>
    <name evidence="2" type="ORF">H9625_08020</name>
</gene>
<keyword evidence="3" id="KW-1185">Reference proteome</keyword>
<name>A0ABR8Y899_9BACT</name>
<evidence type="ECO:0000256" key="1">
    <source>
        <dbReference type="SAM" id="Phobius"/>
    </source>
</evidence>
<dbReference type="Proteomes" id="UP000620874">
    <property type="component" value="Unassembled WGS sequence"/>
</dbReference>
<reference evidence="2 3" key="1">
    <citation type="submission" date="2020-08" db="EMBL/GenBank/DDBJ databases">
        <title>A Genomic Blueprint of the Chicken Gut Microbiome.</title>
        <authorList>
            <person name="Gilroy R."/>
            <person name="Ravi A."/>
            <person name="Getino M."/>
            <person name="Pursley I."/>
            <person name="Horton D.L."/>
            <person name="Alikhan N.-F."/>
            <person name="Baker D."/>
            <person name="Gharbi K."/>
            <person name="Hall N."/>
            <person name="Watson M."/>
            <person name="Adriaenssens E.M."/>
            <person name="Foster-Nyarko E."/>
            <person name="Jarju S."/>
            <person name="Secka A."/>
            <person name="Antonio M."/>
            <person name="Oren A."/>
            <person name="Chaudhuri R."/>
            <person name="La Ragione R.M."/>
            <person name="Hildebrand F."/>
            <person name="Pallen M.J."/>
        </authorList>
    </citation>
    <scope>NUCLEOTIDE SEQUENCE [LARGE SCALE GENOMIC DNA]</scope>
    <source>
        <strain evidence="2 3">Sa1CVN1</strain>
    </source>
</reference>
<dbReference type="EMBL" id="JACSPP010000019">
    <property type="protein sequence ID" value="MBD8040388.1"/>
    <property type="molecule type" value="Genomic_DNA"/>
</dbReference>
<keyword evidence="1" id="KW-0812">Transmembrane</keyword>
<evidence type="ECO:0000313" key="2">
    <source>
        <dbReference type="EMBL" id="MBD8040388.1"/>
    </source>
</evidence>
<feature type="transmembrane region" description="Helical" evidence="1">
    <location>
        <begin position="70"/>
        <end position="89"/>
    </location>
</feature>
<comment type="caution">
    <text evidence="2">The sequence shown here is derived from an EMBL/GenBank/DDBJ whole genome shotgun (WGS) entry which is preliminary data.</text>
</comment>